<sequence length="103" mass="11864">MDHARGEEIRWQFRCVTLGDEALQYVTSCNNRSCLRDETGMRRKDSEGWESVAVVLPVLYMHWLTISPCRQTAAVCGSNNRQKKEENEQRTGSGEAKKTDREK</sequence>
<comment type="caution">
    <text evidence="1">The sequence shown here is derived from an EMBL/GenBank/DDBJ whole genome shotgun (WGS) entry which is preliminary data.</text>
</comment>
<reference evidence="1" key="1">
    <citation type="submission" date="2020-04" db="EMBL/GenBank/DDBJ databases">
        <title>A chromosome-scale assembly and high-density genetic map of the yellow drum (Nibea albiflora) genome.</title>
        <authorList>
            <person name="Xu D."/>
            <person name="Zhang W."/>
            <person name="Chen R."/>
            <person name="Tan P."/>
            <person name="Wang L."/>
            <person name="Song H."/>
            <person name="Tian L."/>
            <person name="Zhu Q."/>
            <person name="Wang B."/>
        </authorList>
    </citation>
    <scope>NUCLEOTIDE SEQUENCE</scope>
    <source>
        <strain evidence="1">ZJHYS-2018</strain>
    </source>
</reference>
<evidence type="ECO:0000313" key="2">
    <source>
        <dbReference type="Proteomes" id="UP000805704"/>
    </source>
</evidence>
<organism evidence="1 2">
    <name type="scientific">Nibea albiflora</name>
    <name type="common">Yellow drum</name>
    <name type="synonym">Corvina albiflora</name>
    <dbReference type="NCBI Taxonomy" id="240163"/>
    <lineage>
        <taxon>Eukaryota</taxon>
        <taxon>Metazoa</taxon>
        <taxon>Chordata</taxon>
        <taxon>Craniata</taxon>
        <taxon>Vertebrata</taxon>
        <taxon>Euteleostomi</taxon>
        <taxon>Actinopterygii</taxon>
        <taxon>Neopterygii</taxon>
        <taxon>Teleostei</taxon>
        <taxon>Neoteleostei</taxon>
        <taxon>Acanthomorphata</taxon>
        <taxon>Eupercaria</taxon>
        <taxon>Sciaenidae</taxon>
        <taxon>Nibea</taxon>
    </lineage>
</organism>
<dbReference type="EMBL" id="CM024794">
    <property type="protein sequence ID" value="KAG8002189.1"/>
    <property type="molecule type" value="Genomic_DNA"/>
</dbReference>
<evidence type="ECO:0000313" key="1">
    <source>
        <dbReference type="EMBL" id="KAG8002189.1"/>
    </source>
</evidence>
<name>A0ACB7EIY7_NIBAL</name>
<gene>
    <name evidence="1" type="ORF">GBF38_012576</name>
</gene>
<dbReference type="Proteomes" id="UP000805704">
    <property type="component" value="Chromosome 6"/>
</dbReference>
<accession>A0ACB7EIY7</accession>
<keyword evidence="2" id="KW-1185">Reference proteome</keyword>
<protein>
    <submittedName>
        <fullName evidence="1">Uncharacterized protein</fullName>
    </submittedName>
</protein>
<proteinExistence type="predicted"/>